<evidence type="ECO:0000256" key="2">
    <source>
        <dbReference type="ARBA" id="ARBA00022723"/>
    </source>
</evidence>
<dbReference type="InterPro" id="IPR040085">
    <property type="entry name" value="MJ0674-like"/>
</dbReference>
<evidence type="ECO:0000256" key="5">
    <source>
        <dbReference type="PIRSR" id="PIRSR004869-50"/>
    </source>
</evidence>
<dbReference type="Pfam" id="PF04055">
    <property type="entry name" value="Radical_SAM"/>
    <property type="match status" value="1"/>
</dbReference>
<dbReference type="PIRSF" id="PIRSF004869">
    <property type="entry name" value="PflX_prd"/>
    <property type="match status" value="1"/>
</dbReference>
<evidence type="ECO:0000256" key="1">
    <source>
        <dbReference type="ARBA" id="ARBA00022691"/>
    </source>
</evidence>
<feature type="binding site" evidence="5">
    <location>
        <position position="86"/>
    </location>
    <ligand>
        <name>[4Fe-4S] cluster</name>
        <dbReference type="ChEBI" id="CHEBI:49883"/>
        <note>4Fe-4S-S-AdoMet</note>
    </ligand>
</feature>
<feature type="binding site" evidence="5">
    <location>
        <position position="89"/>
    </location>
    <ligand>
        <name>[4Fe-4S] cluster</name>
        <dbReference type="ChEBI" id="CHEBI:49883"/>
        <note>4Fe-4S-S-AdoMet</note>
    </ligand>
</feature>
<name>A0A523UN08_UNCT6</name>
<keyword evidence="2 5" id="KW-0479">Metal-binding</keyword>
<comment type="caution">
    <text evidence="7">The sequence shown here is derived from an EMBL/GenBank/DDBJ whole genome shotgun (WGS) entry which is preliminary data.</text>
</comment>
<reference evidence="7 8" key="1">
    <citation type="submission" date="2019-03" db="EMBL/GenBank/DDBJ databases">
        <title>Metabolic potential of uncultured bacteria and archaea associated with petroleum seepage in deep-sea sediments.</title>
        <authorList>
            <person name="Dong X."/>
            <person name="Hubert C."/>
        </authorList>
    </citation>
    <scope>NUCLEOTIDE SEQUENCE [LARGE SCALE GENOMIC DNA]</scope>
    <source>
        <strain evidence="7">E44_bin18</strain>
    </source>
</reference>
<gene>
    <name evidence="7" type="ORF">E3J62_12010</name>
</gene>
<dbReference type="InterPro" id="IPR013785">
    <property type="entry name" value="Aldolase_TIM"/>
</dbReference>
<dbReference type="Gene3D" id="3.20.20.70">
    <property type="entry name" value="Aldolase class I"/>
    <property type="match status" value="1"/>
</dbReference>
<evidence type="ECO:0000313" key="7">
    <source>
        <dbReference type="EMBL" id="TET43932.1"/>
    </source>
</evidence>
<dbReference type="InterPro" id="IPR007197">
    <property type="entry name" value="rSAM"/>
</dbReference>
<dbReference type="PANTHER" id="PTHR43075:SF1">
    <property type="entry name" value="FORMATE LYASE ACTIVATING ENZYME, PUTATIVE (AFU_ORTHOLOGUE AFUA_2G15630)-RELATED"/>
    <property type="match status" value="1"/>
</dbReference>
<sequence length="304" mass="33902">MKYPKYLNLVGKELTDRVEEAFSLLDGCRLCPRKCGVNRLKGELGYCDSGKDAIVSSYNPHFGEEPPISGHSGSGTIFFTNCDLSCVYCQNYPISQLHNGRTVSSDELADMMISLEEKGCHNINFVTPTHMVPQILEGLSAAVEKGLMLPLVYNSGGYDSVEALKLLDGVFDIYMPDSRYGRNEEASKYSDAPDYVEVNRAALKEMRSQVGDLVIEDGVAVGGLLIRHLVLPNGLSNSYEVLAFIAEHLSKNTYISLMDQYFPCYNADSYPELGRRITTKEYEDALDAMWKLGLHRGWVQDHLI</sequence>
<dbReference type="AlphaFoldDB" id="A0A523UN08"/>
<dbReference type="Proteomes" id="UP000315525">
    <property type="component" value="Unassembled WGS sequence"/>
</dbReference>
<keyword evidence="1 5" id="KW-0949">S-adenosyl-L-methionine</keyword>
<proteinExistence type="predicted"/>
<dbReference type="InterPro" id="IPR016431">
    <property type="entry name" value="Pyrv-formate_lyase-activ_prd"/>
</dbReference>
<dbReference type="EMBL" id="SOJN01000143">
    <property type="protein sequence ID" value="TET43932.1"/>
    <property type="molecule type" value="Genomic_DNA"/>
</dbReference>
<evidence type="ECO:0000313" key="8">
    <source>
        <dbReference type="Proteomes" id="UP000315525"/>
    </source>
</evidence>
<accession>A0A523UN08</accession>
<keyword evidence="4 5" id="KW-0411">Iron-sulfur</keyword>
<evidence type="ECO:0000259" key="6">
    <source>
        <dbReference type="Pfam" id="PF04055"/>
    </source>
</evidence>
<organism evidence="7 8">
    <name type="scientific">candidate division TA06 bacterium</name>
    <dbReference type="NCBI Taxonomy" id="2250710"/>
    <lineage>
        <taxon>Bacteria</taxon>
        <taxon>Bacteria division TA06</taxon>
    </lineage>
</organism>
<dbReference type="PANTHER" id="PTHR43075">
    <property type="entry name" value="FORMATE LYASE ACTIVATING ENZYME, PUTATIVE (AFU_ORTHOLOGUE AFUA_2G15630)-RELATED"/>
    <property type="match status" value="1"/>
</dbReference>
<comment type="cofactor">
    <cofactor evidence="5">
        <name>[4Fe-4S] cluster</name>
        <dbReference type="ChEBI" id="CHEBI:49883"/>
    </cofactor>
    <text evidence="5">Binds 1 [4Fe-4S] cluster. The cluster is coordinated with 3 cysteines and an exchangeable S-adenosyl-L-methionine.</text>
</comment>
<protein>
    <submittedName>
        <fullName evidence="7">Radical SAM protein</fullName>
    </submittedName>
</protein>
<dbReference type="GO" id="GO:0051536">
    <property type="term" value="F:iron-sulfur cluster binding"/>
    <property type="evidence" value="ECO:0007669"/>
    <property type="project" value="UniProtKB-KW"/>
</dbReference>
<dbReference type="SFLD" id="SFLDG01099">
    <property type="entry name" value="Uncharacterised_Radical_SAM_Su"/>
    <property type="match status" value="1"/>
</dbReference>
<dbReference type="GO" id="GO:0003824">
    <property type="term" value="F:catalytic activity"/>
    <property type="evidence" value="ECO:0007669"/>
    <property type="project" value="InterPro"/>
</dbReference>
<evidence type="ECO:0000256" key="4">
    <source>
        <dbReference type="ARBA" id="ARBA00023014"/>
    </source>
</evidence>
<keyword evidence="3 5" id="KW-0408">Iron</keyword>
<feature type="domain" description="Radical SAM core" evidence="6">
    <location>
        <begin position="77"/>
        <end position="168"/>
    </location>
</feature>
<dbReference type="SUPFAM" id="SSF102114">
    <property type="entry name" value="Radical SAM enzymes"/>
    <property type="match status" value="1"/>
</dbReference>
<feature type="binding site" evidence="5">
    <location>
        <position position="82"/>
    </location>
    <ligand>
        <name>[4Fe-4S] cluster</name>
        <dbReference type="ChEBI" id="CHEBI:49883"/>
        <note>4Fe-4S-S-AdoMet</note>
    </ligand>
</feature>
<evidence type="ECO:0000256" key="3">
    <source>
        <dbReference type="ARBA" id="ARBA00023004"/>
    </source>
</evidence>
<dbReference type="SFLD" id="SFLDS00029">
    <property type="entry name" value="Radical_SAM"/>
    <property type="match status" value="1"/>
</dbReference>
<dbReference type="InterPro" id="IPR058240">
    <property type="entry name" value="rSAM_sf"/>
</dbReference>
<dbReference type="GO" id="GO:0046872">
    <property type="term" value="F:metal ion binding"/>
    <property type="evidence" value="ECO:0007669"/>
    <property type="project" value="UniProtKB-KW"/>
</dbReference>